<dbReference type="CDD" id="cd03232">
    <property type="entry name" value="ABCG_PDR_domain2"/>
    <property type="match status" value="1"/>
</dbReference>
<dbReference type="SMART" id="SM00382">
    <property type="entry name" value="AAA"/>
    <property type="match status" value="2"/>
</dbReference>
<feature type="transmembrane region" description="Helical" evidence="9">
    <location>
        <begin position="575"/>
        <end position="601"/>
    </location>
</feature>
<feature type="domain" description="ABC transporter" evidence="10">
    <location>
        <begin position="655"/>
        <end position="897"/>
    </location>
</feature>
<feature type="transmembrane region" description="Helical" evidence="9">
    <location>
        <begin position="1078"/>
        <end position="1098"/>
    </location>
</feature>
<proteinExistence type="inferred from homology"/>
<comment type="subcellular location">
    <subcellularLocation>
        <location evidence="1">Membrane</location>
        <topology evidence="1">Multi-pass membrane protein</topology>
    </subcellularLocation>
</comment>
<evidence type="ECO:0000313" key="12">
    <source>
        <dbReference type="Proteomes" id="UP000702964"/>
    </source>
</evidence>
<dbReference type="GO" id="GO:0005524">
    <property type="term" value="F:ATP binding"/>
    <property type="evidence" value="ECO:0007669"/>
    <property type="project" value="UniProtKB-KW"/>
</dbReference>
<dbReference type="Pfam" id="PF00005">
    <property type="entry name" value="ABC_tran"/>
    <property type="match status" value="2"/>
</dbReference>
<dbReference type="InterPro" id="IPR027417">
    <property type="entry name" value="P-loop_NTPase"/>
</dbReference>
<keyword evidence="8 9" id="KW-0472">Membrane</keyword>
<dbReference type="GO" id="GO:0016020">
    <property type="term" value="C:membrane"/>
    <property type="evidence" value="ECO:0007669"/>
    <property type="project" value="UniProtKB-SubCell"/>
</dbReference>
<feature type="transmembrane region" description="Helical" evidence="9">
    <location>
        <begin position="985"/>
        <end position="1007"/>
    </location>
</feature>
<evidence type="ECO:0000256" key="3">
    <source>
        <dbReference type="ARBA" id="ARBA00022448"/>
    </source>
</evidence>
<dbReference type="GO" id="GO:0016887">
    <property type="term" value="F:ATP hydrolysis activity"/>
    <property type="evidence" value="ECO:0007669"/>
    <property type="project" value="InterPro"/>
</dbReference>
<dbReference type="Gene3D" id="3.40.50.300">
    <property type="entry name" value="P-loop containing nucleotide triphosphate hydrolases"/>
    <property type="match status" value="2"/>
</dbReference>
<feature type="transmembrane region" description="Helical" evidence="9">
    <location>
        <begin position="1228"/>
        <end position="1249"/>
    </location>
</feature>
<dbReference type="InterPro" id="IPR003439">
    <property type="entry name" value="ABC_transporter-like_ATP-bd"/>
</dbReference>
<evidence type="ECO:0000256" key="4">
    <source>
        <dbReference type="ARBA" id="ARBA00022692"/>
    </source>
</evidence>
<feature type="transmembrane region" description="Helical" evidence="9">
    <location>
        <begin position="421"/>
        <end position="446"/>
    </location>
</feature>
<keyword evidence="6" id="KW-0067">ATP-binding</keyword>
<feature type="transmembrane region" description="Helical" evidence="9">
    <location>
        <begin position="352"/>
        <end position="370"/>
    </location>
</feature>
<accession>A0A8J4S972</accession>
<evidence type="ECO:0000256" key="7">
    <source>
        <dbReference type="ARBA" id="ARBA00022989"/>
    </source>
</evidence>
<dbReference type="InterPro" id="IPR043926">
    <property type="entry name" value="ABCG_dom"/>
</dbReference>
<feature type="domain" description="ABC transporter" evidence="10">
    <location>
        <begin position="5"/>
        <end position="250"/>
    </location>
</feature>
<evidence type="ECO:0000313" key="11">
    <source>
        <dbReference type="EMBL" id="KAF4316211.1"/>
    </source>
</evidence>
<protein>
    <recommendedName>
        <fullName evidence="10">ABC transporter domain-containing protein</fullName>
    </recommendedName>
</protein>
<dbReference type="EMBL" id="AOFI03000590">
    <property type="protein sequence ID" value="KAF4316211.1"/>
    <property type="molecule type" value="Genomic_DNA"/>
</dbReference>
<dbReference type="FunFam" id="3.40.50.300:FF:000289">
    <property type="entry name" value="ABC transporter G family member 31"/>
    <property type="match status" value="1"/>
</dbReference>
<keyword evidence="4 9" id="KW-0812">Transmembrane</keyword>
<dbReference type="Pfam" id="PF19055">
    <property type="entry name" value="ABC2_membrane_7"/>
    <property type="match status" value="2"/>
</dbReference>
<feature type="transmembrane region" description="Helical" evidence="9">
    <location>
        <begin position="484"/>
        <end position="504"/>
    </location>
</feature>
<dbReference type="InterPro" id="IPR013525">
    <property type="entry name" value="ABC2_TM"/>
</dbReference>
<feature type="transmembrane region" description="Helical" evidence="9">
    <location>
        <begin position="1134"/>
        <end position="1152"/>
    </location>
</feature>
<feature type="transmembrane region" description="Helical" evidence="9">
    <location>
        <begin position="1027"/>
        <end position="1049"/>
    </location>
</feature>
<keyword evidence="5" id="KW-0547">Nucleotide-binding</keyword>
<dbReference type="InterPro" id="IPR003593">
    <property type="entry name" value="AAA+_ATPase"/>
</dbReference>
<dbReference type="Pfam" id="PF06422">
    <property type="entry name" value="PDR_CDR"/>
    <property type="match status" value="1"/>
</dbReference>
<evidence type="ECO:0000256" key="9">
    <source>
        <dbReference type="SAM" id="Phobius"/>
    </source>
</evidence>
<keyword evidence="3" id="KW-0813">Transport</keyword>
<keyword evidence="7 9" id="KW-1133">Transmembrane helix</keyword>
<dbReference type="InterPro" id="IPR010929">
    <property type="entry name" value="PDR_CDR_ABC"/>
</dbReference>
<evidence type="ECO:0000256" key="5">
    <source>
        <dbReference type="ARBA" id="ARBA00022741"/>
    </source>
</evidence>
<dbReference type="GO" id="GO:0140359">
    <property type="term" value="F:ABC-type transporter activity"/>
    <property type="evidence" value="ECO:0007669"/>
    <property type="project" value="InterPro"/>
</dbReference>
<dbReference type="Pfam" id="PF01061">
    <property type="entry name" value="ABC2_membrane"/>
    <property type="match status" value="2"/>
</dbReference>
<reference evidence="11" key="2">
    <citation type="submission" date="2020-02" db="EMBL/GenBank/DDBJ databases">
        <authorList>
            <person name="Studholme D.J."/>
        </authorList>
    </citation>
    <scope>NUCLEOTIDE SEQUENCE</scope>
    <source>
        <strain evidence="11">00238/432</strain>
    </source>
</reference>
<dbReference type="AlphaFoldDB" id="A0A8J4S972"/>
<evidence type="ECO:0000259" key="10">
    <source>
        <dbReference type="PROSITE" id="PS50893"/>
    </source>
</evidence>
<comment type="similarity">
    <text evidence="2">Belongs to the ABC transporter superfamily. ABCG family. PDR (TC 3.A.1.205) subfamily.</text>
</comment>
<name>A0A8J4S972_9STRA</name>
<sequence length="1258" mass="140368">MELPTLTNEVIKMTRGVIAKKRTVKKEILKRISGVFKPGTITLVLGQPGSGKSSLMKLLSGRFPEGENVKIEGERDHHNPLLTAKETLEFAHACGGGESFKHVHSHDVLDESADVFELKHKQYPDTVIQQLGLETCQNTIVGDAMVRGVSGGERKRVMTGEMAFGDKYVMVMDEITTGLDSAAAYDIINTQRSIAKKFHKTVVISLLQPSPEIFALFDDVVILNDDYVMYSGPREKTLDYFESLGFKCPPHRDVADFLLDLGTGMQYQYEAHGNFIPRTPCEFAKAYEGCAIYTRVLQDVEESVNPSVLQSMTALLNSQPEFNQGFWPSTSLLMKRQITTLKREASGLIGRLIMNTILGLLYSAIFYQINPADSQLFMGALFEVVLCLSLALSSQIPVIMAAREVFYKQCGANFFRTVSYVLSYSASQVIPIIFESLVFGSVVYWMCGFVNTAGGFIIFMVIICLTNIAFLAFFFLLASVSPNLNMANPISSVSVFFFTLYAGFTTTKGQIPDYLVWLYWINPLGWSIRALAVNQYSDSRFDTCVYGGVDYCTNYGMTMGKYTLSIYEVPSETFWIWWGIVYIVATYVFFTFLSCIVLEYYRYESPENVMLDMKSKNETTEEYTLTHTPCSLAAEHEPEHLMHVVKERHVVPVTVAFKDLWYTVPDPNNPKNTIDLLKGISGYALPGTITALMGSSGAGKTTLMDVVAGRKTGGKIQGQILLNGHPATDLAIRRATGYCEQMDLHWESSTVREALTFSAFLRQGADIPDSEKYDSVNDCLDLLDLTPIADRIIRGSSVEQMKRLTIGVELAAQPSVLFLDEPTSGLDARSAKLIMDGIRKVANTGRTIICTIHQPSWEVFQVFDSILLLKRGGETVFAGELGKNASRMINYFESIDGVAKLRDNYNPATWMLEVIGAGVGKSDPNMTDFTKIFKSSMHYERLESMLNREGVGRPSPSLPAMVYNDKRAATELTQMKFLLKRFSDMYWRTTSFSLTRFSISLILGLIYGVTYLNAEYSSYSGINSGMGMLYMAMGFLGLVSFIGILPVAAEGRTVFYRERAAQTYNAFWYFFASSMMEIPYAIVAALLFLAVFFPMVGFTGAEPFFIIFLVLVLTVLLHTYMGEFLVFLAPNVEVAELIGMLLDLIFFLLMGFSPPASALPSGAKWIYHINPLAYTFAVISTVVFGNCTGDGASDIGCKQMTNVPPTLPDGITVKEYLDIKFLMEYNEIWRNIAILIAFVALFGSLRLLAMRFVNHQKK</sequence>
<feature type="transmembrane region" description="Helical" evidence="9">
    <location>
        <begin position="376"/>
        <end position="400"/>
    </location>
</feature>
<gene>
    <name evidence="11" type="ORF">G195_009883</name>
</gene>
<evidence type="ECO:0000256" key="6">
    <source>
        <dbReference type="ARBA" id="ARBA00022840"/>
    </source>
</evidence>
<dbReference type="PANTHER" id="PTHR19241">
    <property type="entry name" value="ATP-BINDING CASSETTE TRANSPORTER"/>
    <property type="match status" value="1"/>
</dbReference>
<dbReference type="SUPFAM" id="SSF52540">
    <property type="entry name" value="P-loop containing nucleoside triphosphate hydrolases"/>
    <property type="match status" value="2"/>
</dbReference>
<evidence type="ECO:0000256" key="8">
    <source>
        <dbReference type="ARBA" id="ARBA00023136"/>
    </source>
</evidence>
<organism evidence="11 12">
    <name type="scientific">Phytophthora kernoviae 00238/432</name>
    <dbReference type="NCBI Taxonomy" id="1284355"/>
    <lineage>
        <taxon>Eukaryota</taxon>
        <taxon>Sar</taxon>
        <taxon>Stramenopiles</taxon>
        <taxon>Oomycota</taxon>
        <taxon>Peronosporomycetes</taxon>
        <taxon>Peronosporales</taxon>
        <taxon>Peronosporaceae</taxon>
        <taxon>Phytophthora</taxon>
    </lineage>
</organism>
<evidence type="ECO:0000256" key="2">
    <source>
        <dbReference type="ARBA" id="ARBA00006012"/>
    </source>
</evidence>
<reference evidence="11" key="1">
    <citation type="journal article" date="2015" name="Genom Data">
        <title>Draft genome sequences of Phytophthora kernoviae and Phytophthora ramorum lineage EU2 from Scotland.</title>
        <authorList>
            <person name="Sambles C."/>
            <person name="Schlenzig A."/>
            <person name="O'Neill P."/>
            <person name="Grant M."/>
            <person name="Studholme D.J."/>
        </authorList>
    </citation>
    <scope>NUCLEOTIDE SEQUENCE</scope>
    <source>
        <strain evidence="11">00238/432</strain>
    </source>
</reference>
<comment type="caution">
    <text evidence="11">The sequence shown here is derived from an EMBL/GenBank/DDBJ whole genome shotgun (WGS) entry which is preliminary data.</text>
</comment>
<feature type="transmembrane region" description="Helical" evidence="9">
    <location>
        <begin position="1104"/>
        <end position="1127"/>
    </location>
</feature>
<dbReference type="InterPro" id="IPR034003">
    <property type="entry name" value="ABCG_PDR_2"/>
</dbReference>
<dbReference type="Proteomes" id="UP000702964">
    <property type="component" value="Unassembled WGS sequence"/>
</dbReference>
<feature type="transmembrane region" description="Helical" evidence="9">
    <location>
        <begin position="452"/>
        <end position="477"/>
    </location>
</feature>
<dbReference type="PROSITE" id="PS50893">
    <property type="entry name" value="ABC_TRANSPORTER_2"/>
    <property type="match status" value="2"/>
</dbReference>
<evidence type="ECO:0000256" key="1">
    <source>
        <dbReference type="ARBA" id="ARBA00004141"/>
    </source>
</evidence>